<dbReference type="PANTHER" id="PTHR45902">
    <property type="entry name" value="LATROPHILIN RECEPTOR-LIKE PROTEIN A"/>
    <property type="match status" value="1"/>
</dbReference>
<accession>A0ABD0L1I4</accession>
<keyword evidence="1" id="KW-0732">Signal</keyword>
<dbReference type="EMBL" id="JACVVK020000094">
    <property type="protein sequence ID" value="KAK7493264.1"/>
    <property type="molecule type" value="Genomic_DNA"/>
</dbReference>
<protein>
    <submittedName>
        <fullName evidence="2">Uncharacterized protein</fullName>
    </submittedName>
</protein>
<feature type="non-terminal residue" evidence="2">
    <location>
        <position position="320"/>
    </location>
</feature>
<keyword evidence="3" id="KW-1185">Reference proteome</keyword>
<name>A0ABD0L1I4_9CAEN</name>
<gene>
    <name evidence="2" type="ORF">BaRGS_00015390</name>
</gene>
<dbReference type="AlphaFoldDB" id="A0ABD0L1I4"/>
<proteinExistence type="predicted"/>
<dbReference type="PANTHER" id="PTHR45902:SF1">
    <property type="entry name" value="LATROPHILIN RECEPTOR-LIKE PROTEIN A"/>
    <property type="match status" value="1"/>
</dbReference>
<reference evidence="2 3" key="1">
    <citation type="journal article" date="2023" name="Sci. Data">
        <title>Genome assembly of the Korean intertidal mud-creeper Batillaria attramentaria.</title>
        <authorList>
            <person name="Patra A.K."/>
            <person name="Ho P.T."/>
            <person name="Jun S."/>
            <person name="Lee S.J."/>
            <person name="Kim Y."/>
            <person name="Won Y.J."/>
        </authorList>
    </citation>
    <scope>NUCLEOTIDE SEQUENCE [LARGE SCALE GENOMIC DNA]</scope>
    <source>
        <strain evidence="2">Wonlab-2016</strain>
    </source>
</reference>
<evidence type="ECO:0000313" key="3">
    <source>
        <dbReference type="Proteomes" id="UP001519460"/>
    </source>
</evidence>
<sequence>MTAIRCCENMYIVLNLVFVCVSSEPYVWNESVFTEDYLTGYGPNLCVDGQAQFTDGRLCIPNTFPCDCSPTCEFHGTCCSRRVPGKIAMAYTLTGCLQDRTYAMVRCPVWGSEKDIREACETGQGKYTLDEPVTDPNTNVTYRNAFCAQCHGVESYTTWDQLNVTCAHFQHVLSAVSREQLLDMAKQEVNQCTVTRARPDEVVPLYCPEPTWFSDPVVNSCNVTGGWATEDYNAAFVFNCRVYNGPLLRVRKGGVTYLNLFCALCNGITLNAMQCTQLIGGSISGSEPPLSLLLGLRGSPAGDELQDVGDCSSSHWLDHA</sequence>
<dbReference type="Proteomes" id="UP001519460">
    <property type="component" value="Unassembled WGS sequence"/>
</dbReference>
<organism evidence="2 3">
    <name type="scientific">Batillaria attramentaria</name>
    <dbReference type="NCBI Taxonomy" id="370345"/>
    <lineage>
        <taxon>Eukaryota</taxon>
        <taxon>Metazoa</taxon>
        <taxon>Spiralia</taxon>
        <taxon>Lophotrochozoa</taxon>
        <taxon>Mollusca</taxon>
        <taxon>Gastropoda</taxon>
        <taxon>Caenogastropoda</taxon>
        <taxon>Sorbeoconcha</taxon>
        <taxon>Cerithioidea</taxon>
        <taxon>Batillariidae</taxon>
        <taxon>Batillaria</taxon>
    </lineage>
</organism>
<feature type="chain" id="PRO_5044796571" evidence="1">
    <location>
        <begin position="24"/>
        <end position="320"/>
    </location>
</feature>
<evidence type="ECO:0000313" key="2">
    <source>
        <dbReference type="EMBL" id="KAK7493264.1"/>
    </source>
</evidence>
<feature type="signal peptide" evidence="1">
    <location>
        <begin position="1"/>
        <end position="23"/>
    </location>
</feature>
<dbReference type="InterPro" id="IPR053231">
    <property type="entry name" value="GPCR_LN-TM7"/>
</dbReference>
<evidence type="ECO:0000256" key="1">
    <source>
        <dbReference type="SAM" id="SignalP"/>
    </source>
</evidence>
<comment type="caution">
    <text evidence="2">The sequence shown here is derived from an EMBL/GenBank/DDBJ whole genome shotgun (WGS) entry which is preliminary data.</text>
</comment>